<dbReference type="OrthoDB" id="417450at2759"/>
<dbReference type="Proteomes" id="UP000007799">
    <property type="component" value="Unassembled WGS sequence"/>
</dbReference>
<dbReference type="CDD" id="cd17039">
    <property type="entry name" value="Ubl_ubiquitin_like"/>
    <property type="match status" value="1"/>
</dbReference>
<evidence type="ECO:0000313" key="2">
    <source>
        <dbReference type="EMBL" id="EGD82895.1"/>
    </source>
</evidence>
<dbReference type="GeneID" id="16075840"/>
<dbReference type="RefSeq" id="XP_004995259.1">
    <property type="nucleotide sequence ID" value="XM_004995202.1"/>
</dbReference>
<evidence type="ECO:0000313" key="3">
    <source>
        <dbReference type="Proteomes" id="UP000007799"/>
    </source>
</evidence>
<dbReference type="InterPro" id="IPR029071">
    <property type="entry name" value="Ubiquitin-like_domsf"/>
</dbReference>
<protein>
    <recommendedName>
        <fullName evidence="1">Ubiquitin-like domain-containing protein</fullName>
    </recommendedName>
</protein>
<proteinExistence type="predicted"/>
<organism evidence="3">
    <name type="scientific">Salpingoeca rosetta (strain ATCC 50818 / BSB-021)</name>
    <dbReference type="NCBI Taxonomy" id="946362"/>
    <lineage>
        <taxon>Eukaryota</taxon>
        <taxon>Choanoflagellata</taxon>
        <taxon>Craspedida</taxon>
        <taxon>Salpingoecidae</taxon>
        <taxon>Salpingoeca</taxon>
    </lineage>
</organism>
<name>F2U5V4_SALR5</name>
<dbReference type="EMBL" id="GL832962">
    <property type="protein sequence ID" value="EGD82895.1"/>
    <property type="molecule type" value="Genomic_DNA"/>
</dbReference>
<dbReference type="InParanoid" id="F2U5V4"/>
<accession>F2U5V4</accession>
<sequence>MSEAKDETAASMTLRVVYAKETKRVTVSSDQTVKDLKELIAKETGCPVAQMKLMFKGSGAVLGYGV</sequence>
<dbReference type="Gene3D" id="3.10.20.90">
    <property type="entry name" value="Phosphatidylinositol 3-kinase Catalytic Subunit, Chain A, domain 1"/>
    <property type="match status" value="1"/>
</dbReference>
<dbReference type="KEGG" id="sre:PTSG_03526"/>
<dbReference type="SUPFAM" id="SSF54236">
    <property type="entry name" value="Ubiquitin-like"/>
    <property type="match status" value="1"/>
</dbReference>
<dbReference type="AlphaFoldDB" id="F2U5V4"/>
<evidence type="ECO:0000259" key="1">
    <source>
        <dbReference type="PROSITE" id="PS50053"/>
    </source>
</evidence>
<feature type="domain" description="Ubiquitin-like" evidence="1">
    <location>
        <begin position="10"/>
        <end position="57"/>
    </location>
</feature>
<reference evidence="2" key="1">
    <citation type="submission" date="2009-08" db="EMBL/GenBank/DDBJ databases">
        <title>Annotation of Salpingoeca rosetta.</title>
        <authorList>
            <consortium name="The Broad Institute Genome Sequencing Platform"/>
            <person name="Russ C."/>
            <person name="Cuomo C."/>
            <person name="Burger G."/>
            <person name="Gray M.W."/>
            <person name="Holland P.W.H."/>
            <person name="King N."/>
            <person name="Lang F.B.F."/>
            <person name="Roger A.J."/>
            <person name="Ruiz-Trillo I."/>
            <person name="Young S.K."/>
            <person name="Zeng Q."/>
            <person name="Gargeya S."/>
            <person name="Alvarado L."/>
            <person name="Berlin A."/>
            <person name="Chapman S.B."/>
            <person name="Chen Z."/>
            <person name="Freedman E."/>
            <person name="Gellesch M."/>
            <person name="Goldberg J."/>
            <person name="Griggs A."/>
            <person name="Gujja S."/>
            <person name="Heilman E."/>
            <person name="Heiman D."/>
            <person name="Howarth C."/>
            <person name="Mehta T."/>
            <person name="Neiman D."/>
            <person name="Pearson M."/>
            <person name="Roberts A."/>
            <person name="Saif S."/>
            <person name="Shea T."/>
            <person name="Shenoy N."/>
            <person name="Sisk P."/>
            <person name="Stolte C."/>
            <person name="Sykes S."/>
            <person name="White J."/>
            <person name="Yandava C."/>
            <person name="Haas B."/>
            <person name="Nusbaum C."/>
            <person name="Birren B."/>
        </authorList>
    </citation>
    <scope>NUCLEOTIDE SEQUENCE [LARGE SCALE GENOMIC DNA]</scope>
    <source>
        <strain evidence="2">ATCC 50818</strain>
    </source>
</reference>
<dbReference type="InterPro" id="IPR000626">
    <property type="entry name" value="Ubiquitin-like_dom"/>
</dbReference>
<keyword evidence="3" id="KW-1185">Reference proteome</keyword>
<dbReference type="Pfam" id="PF00240">
    <property type="entry name" value="ubiquitin"/>
    <property type="match status" value="1"/>
</dbReference>
<gene>
    <name evidence="2" type="ORF">PTSG_03526</name>
</gene>
<dbReference type="PROSITE" id="PS50053">
    <property type="entry name" value="UBIQUITIN_2"/>
    <property type="match status" value="1"/>
</dbReference>